<evidence type="ECO:0000259" key="1">
    <source>
        <dbReference type="SMART" id="SM00587"/>
    </source>
</evidence>
<evidence type="ECO:0000313" key="3">
    <source>
        <dbReference type="Proteomes" id="UP000309992"/>
    </source>
</evidence>
<dbReference type="SUPFAM" id="SSF56112">
    <property type="entry name" value="Protein kinase-like (PK-like)"/>
    <property type="match status" value="1"/>
</dbReference>
<name>A0ABY2S518_9PSEU</name>
<dbReference type="InterPro" id="IPR011009">
    <property type="entry name" value="Kinase-like_dom_sf"/>
</dbReference>
<dbReference type="PANTHER" id="PTHR11012:SF30">
    <property type="entry name" value="PROTEIN KINASE-LIKE DOMAIN-CONTAINING"/>
    <property type="match status" value="1"/>
</dbReference>
<dbReference type="Gene3D" id="3.90.1200.10">
    <property type="match status" value="1"/>
</dbReference>
<dbReference type="Proteomes" id="UP000309992">
    <property type="component" value="Unassembled WGS sequence"/>
</dbReference>
<dbReference type="SMART" id="SM00587">
    <property type="entry name" value="CHK"/>
    <property type="match status" value="1"/>
</dbReference>
<dbReference type="PANTHER" id="PTHR11012">
    <property type="entry name" value="PROTEIN KINASE-LIKE DOMAIN-CONTAINING"/>
    <property type="match status" value="1"/>
</dbReference>
<accession>A0ABY2S518</accession>
<organism evidence="2 3">
    <name type="scientific">Prauserella endophytica</name>
    <dbReference type="NCBI Taxonomy" id="1592324"/>
    <lineage>
        <taxon>Bacteria</taxon>
        <taxon>Bacillati</taxon>
        <taxon>Actinomycetota</taxon>
        <taxon>Actinomycetes</taxon>
        <taxon>Pseudonocardiales</taxon>
        <taxon>Pseudonocardiaceae</taxon>
        <taxon>Prauserella</taxon>
        <taxon>Prauserella coralliicola group</taxon>
    </lineage>
</organism>
<proteinExistence type="predicted"/>
<protein>
    <submittedName>
        <fullName evidence="2">DUF1679 domain-containing protein</fullName>
    </submittedName>
</protein>
<evidence type="ECO:0000313" key="2">
    <source>
        <dbReference type="EMBL" id="TKG70963.1"/>
    </source>
</evidence>
<sequence length="366" mass="39925">MTQHRPPLPIPAPFPRDDRELRGDWLPRVLQLPDVPAHSVAVARIGEDRGHMGSSYRLTFECEHPSHPARSVVVKLPAPEAAAREAANRGGLYVREFRFFNELAHRTAVRAPRCLAAGYAEPDGFALVLEDLGAAREVDQVAGCDLAHAKTVLAELAAFHASWWDRPTLAEMTWVTRHADEHRVENLTGILRDGWPVLCEALADRLPPDALEVGRAMAEALPTAFGALAAEPQTLLHGDVRLDNLLFDEWVVLLDWQSLSRGACALDVSYFLAQNIPAADLEVHGEELLAGYQRGLAAAGVEYSTERLRRAIALALPLSFAVAASLVVVADAEAERTRELAAAMAVRSLAALKHFGHPQQMLSTSP</sequence>
<gene>
    <name evidence="2" type="ORF">FCN18_15735</name>
</gene>
<dbReference type="RefSeq" id="WP_112267755.1">
    <property type="nucleotide sequence ID" value="NZ_SWMS01000007.1"/>
</dbReference>
<dbReference type="EMBL" id="SWMS01000007">
    <property type="protein sequence ID" value="TKG70963.1"/>
    <property type="molecule type" value="Genomic_DNA"/>
</dbReference>
<dbReference type="InterPro" id="IPR015897">
    <property type="entry name" value="CHK_kinase-like"/>
</dbReference>
<reference evidence="2 3" key="1">
    <citation type="journal article" date="2015" name="Antonie Van Leeuwenhoek">
        <title>Prauserella endophytica sp. nov., an endophytic actinobacterium isolated from Tamarix taklamakanensis.</title>
        <authorList>
            <person name="Liu J.M."/>
            <person name="Habden X."/>
            <person name="Guo L."/>
            <person name="Tuo L."/>
            <person name="Jiang Z.K."/>
            <person name="Liu S.W."/>
            <person name="Liu X.F."/>
            <person name="Chen L."/>
            <person name="Li R.F."/>
            <person name="Zhang Y.Q."/>
            <person name="Sun C.H."/>
        </authorList>
    </citation>
    <scope>NUCLEOTIDE SEQUENCE [LARGE SCALE GENOMIC DNA]</scope>
    <source>
        <strain evidence="2 3">CGMCC 4.7182</strain>
    </source>
</reference>
<comment type="caution">
    <text evidence="2">The sequence shown here is derived from an EMBL/GenBank/DDBJ whole genome shotgun (WGS) entry which is preliminary data.</text>
</comment>
<dbReference type="InterPro" id="IPR004119">
    <property type="entry name" value="EcKL"/>
</dbReference>
<feature type="domain" description="CHK kinase-like" evidence="1">
    <location>
        <begin position="127"/>
        <end position="302"/>
    </location>
</feature>
<keyword evidence="3" id="KW-1185">Reference proteome</keyword>
<dbReference type="Pfam" id="PF02958">
    <property type="entry name" value="EcKL"/>
    <property type="match status" value="1"/>
</dbReference>